<comment type="catalytic activity">
    <reaction evidence="10">
        <text>L-ornithine + NADPH + O2 = N(5)-hydroxy-L-ornithine + NADP(+) + H2O</text>
        <dbReference type="Rhea" id="RHEA:41508"/>
        <dbReference type="ChEBI" id="CHEBI:15377"/>
        <dbReference type="ChEBI" id="CHEBI:15379"/>
        <dbReference type="ChEBI" id="CHEBI:46911"/>
        <dbReference type="ChEBI" id="CHEBI:57783"/>
        <dbReference type="ChEBI" id="CHEBI:58349"/>
        <dbReference type="ChEBI" id="CHEBI:78275"/>
        <dbReference type="EC" id="1.14.13.196"/>
    </reaction>
</comment>
<dbReference type="Proteomes" id="UP000242287">
    <property type="component" value="Unassembled WGS sequence"/>
</dbReference>
<feature type="region of interest" description="Disordered" evidence="12">
    <location>
        <begin position="1"/>
        <end position="20"/>
    </location>
</feature>
<comment type="similarity">
    <text evidence="4">Belongs to the FAD-binding monooxygenase family.</text>
</comment>
<evidence type="ECO:0000256" key="1">
    <source>
        <dbReference type="ARBA" id="ARBA00001974"/>
    </source>
</evidence>
<evidence type="ECO:0000313" key="14">
    <source>
        <dbReference type="EMBL" id="PFH54195.1"/>
    </source>
</evidence>
<evidence type="ECO:0000256" key="6">
    <source>
        <dbReference type="ARBA" id="ARBA00022630"/>
    </source>
</evidence>
<dbReference type="Pfam" id="PF13450">
    <property type="entry name" value="NAD_binding_8"/>
    <property type="match status" value="1"/>
</dbReference>
<dbReference type="InterPro" id="IPR051209">
    <property type="entry name" value="FAD-bind_Monooxygenase_sf"/>
</dbReference>
<keyword evidence="15" id="KW-1185">Reference proteome</keyword>
<name>A0A2A9NT85_9AGAR</name>
<keyword evidence="7" id="KW-0274">FAD</keyword>
<accession>A0A2A9NT85</accession>
<dbReference type="OrthoDB" id="74360at2759"/>
<evidence type="ECO:0000256" key="12">
    <source>
        <dbReference type="SAM" id="MobiDB-lite"/>
    </source>
</evidence>
<dbReference type="SUPFAM" id="SSF51905">
    <property type="entry name" value="FAD/NAD(P)-binding domain"/>
    <property type="match status" value="1"/>
</dbReference>
<keyword evidence="13" id="KW-0472">Membrane</keyword>
<evidence type="ECO:0000256" key="13">
    <source>
        <dbReference type="SAM" id="Phobius"/>
    </source>
</evidence>
<dbReference type="EC" id="1.14.13.196" evidence="5"/>
<dbReference type="GO" id="GO:0016491">
    <property type="term" value="F:oxidoreductase activity"/>
    <property type="evidence" value="ECO:0007669"/>
    <property type="project" value="UniProtKB-KW"/>
</dbReference>
<dbReference type="EMBL" id="KZ301970">
    <property type="protein sequence ID" value="PFH54195.1"/>
    <property type="molecule type" value="Genomic_DNA"/>
</dbReference>
<evidence type="ECO:0000313" key="15">
    <source>
        <dbReference type="Proteomes" id="UP000242287"/>
    </source>
</evidence>
<keyword evidence="8" id="KW-0521">NADP</keyword>
<evidence type="ECO:0000256" key="7">
    <source>
        <dbReference type="ARBA" id="ARBA00022827"/>
    </source>
</evidence>
<evidence type="ECO:0000256" key="8">
    <source>
        <dbReference type="ARBA" id="ARBA00022857"/>
    </source>
</evidence>
<feature type="compositionally biased region" description="Polar residues" evidence="12">
    <location>
        <begin position="1"/>
        <end position="16"/>
    </location>
</feature>
<dbReference type="AlphaFoldDB" id="A0A2A9NT85"/>
<evidence type="ECO:0000256" key="9">
    <source>
        <dbReference type="ARBA" id="ARBA00023002"/>
    </source>
</evidence>
<comment type="pathway">
    <text evidence="2">Siderophore biosynthesis.</text>
</comment>
<keyword evidence="9" id="KW-0560">Oxidoreductase</keyword>
<evidence type="ECO:0000256" key="5">
    <source>
        <dbReference type="ARBA" id="ARBA00012881"/>
    </source>
</evidence>
<organism evidence="14 15">
    <name type="scientific">Amanita thiersii Skay4041</name>
    <dbReference type="NCBI Taxonomy" id="703135"/>
    <lineage>
        <taxon>Eukaryota</taxon>
        <taxon>Fungi</taxon>
        <taxon>Dikarya</taxon>
        <taxon>Basidiomycota</taxon>
        <taxon>Agaricomycotina</taxon>
        <taxon>Agaricomycetes</taxon>
        <taxon>Agaricomycetidae</taxon>
        <taxon>Agaricales</taxon>
        <taxon>Pluteineae</taxon>
        <taxon>Amanitaceae</taxon>
        <taxon>Amanita</taxon>
    </lineage>
</organism>
<dbReference type="PANTHER" id="PTHR42877:SF4">
    <property type="entry name" value="FAD_NAD(P)-BINDING DOMAIN-CONTAINING PROTEIN-RELATED"/>
    <property type="match status" value="1"/>
</dbReference>
<evidence type="ECO:0000256" key="11">
    <source>
        <dbReference type="ARBA" id="ARBA00049248"/>
    </source>
</evidence>
<evidence type="ECO:0000256" key="4">
    <source>
        <dbReference type="ARBA" id="ARBA00010139"/>
    </source>
</evidence>
<dbReference type="InterPro" id="IPR036188">
    <property type="entry name" value="FAD/NAD-bd_sf"/>
</dbReference>
<keyword evidence="6" id="KW-0285">Flavoprotein</keyword>
<keyword evidence="13" id="KW-0812">Transmembrane</keyword>
<proteinExistence type="inferred from homology"/>
<comment type="similarity">
    <text evidence="3">Belongs to the lysine N(6)-hydroxylase/L-ornithine N(5)-oxygenase family.</text>
</comment>
<protein>
    <recommendedName>
        <fullName evidence="5">L-ornithine N(5)-monooxygenase [NAD(P)H]</fullName>
        <ecNumber evidence="5">1.14.13.196</ecNumber>
    </recommendedName>
</protein>
<evidence type="ECO:0000256" key="3">
    <source>
        <dbReference type="ARBA" id="ARBA00007588"/>
    </source>
</evidence>
<comment type="cofactor">
    <cofactor evidence="1">
        <name>FAD</name>
        <dbReference type="ChEBI" id="CHEBI:57692"/>
    </cofactor>
</comment>
<keyword evidence="13" id="KW-1133">Transmembrane helix</keyword>
<evidence type="ECO:0000256" key="10">
    <source>
        <dbReference type="ARBA" id="ARBA00047598"/>
    </source>
</evidence>
<dbReference type="Gene3D" id="3.50.50.60">
    <property type="entry name" value="FAD/NAD(P)-binding domain"/>
    <property type="match status" value="2"/>
</dbReference>
<feature type="transmembrane region" description="Helical" evidence="13">
    <location>
        <begin position="25"/>
        <end position="44"/>
    </location>
</feature>
<gene>
    <name evidence="14" type="ORF">AMATHDRAFT_478</name>
</gene>
<comment type="catalytic activity">
    <reaction evidence="11">
        <text>L-ornithine + NADH + O2 = N(5)-hydroxy-L-ornithine + NAD(+) + H2O</text>
        <dbReference type="Rhea" id="RHEA:41512"/>
        <dbReference type="ChEBI" id="CHEBI:15377"/>
        <dbReference type="ChEBI" id="CHEBI:15379"/>
        <dbReference type="ChEBI" id="CHEBI:46911"/>
        <dbReference type="ChEBI" id="CHEBI:57540"/>
        <dbReference type="ChEBI" id="CHEBI:57945"/>
        <dbReference type="ChEBI" id="CHEBI:78275"/>
        <dbReference type="EC" id="1.14.13.196"/>
    </reaction>
</comment>
<dbReference type="PANTHER" id="PTHR42877">
    <property type="entry name" value="L-ORNITHINE N(5)-MONOOXYGENASE-RELATED"/>
    <property type="match status" value="1"/>
</dbReference>
<dbReference type="STRING" id="703135.A0A2A9NT85"/>
<dbReference type="InterPro" id="IPR025700">
    <property type="entry name" value="Lys/Orn_oxygenase"/>
</dbReference>
<reference evidence="14 15" key="1">
    <citation type="submission" date="2014-02" db="EMBL/GenBank/DDBJ databases">
        <title>Transposable element dynamics among asymbiotic and ectomycorrhizal Amanita fungi.</title>
        <authorList>
            <consortium name="DOE Joint Genome Institute"/>
            <person name="Hess J."/>
            <person name="Skrede I."/>
            <person name="Wolfe B."/>
            <person name="LaButti K."/>
            <person name="Ohm R.A."/>
            <person name="Grigoriev I.V."/>
            <person name="Pringle A."/>
        </authorList>
    </citation>
    <scope>NUCLEOTIDE SEQUENCE [LARGE SCALE GENOMIC DNA]</scope>
    <source>
        <strain evidence="14 15">SKay4041</strain>
    </source>
</reference>
<dbReference type="Pfam" id="PF13434">
    <property type="entry name" value="Lys_Orn_oxgnase"/>
    <property type="match status" value="1"/>
</dbReference>
<evidence type="ECO:0000256" key="2">
    <source>
        <dbReference type="ARBA" id="ARBA00004924"/>
    </source>
</evidence>
<sequence length="571" mass="64637">MAGHSTRSTPTLSKSPMASRDGKRTPLVIIVGAGLAGISTAIALRRQLQFENFIIYEKADDVGGTWRDNTYPGCGSDVPGHWYSLSTDLNPYWSTYYISQPEIQAYWVELWHKYGLKSRTKLGHAVRSAEWDTRRQLYKIQVEKVATGEVFETEAEVMFYAIGGFMSPVYPKDVAGVEVFHGDAWHSARWNHNVDLKGKRVGVIGNGCSAAQFVPEIAAEPSISVVNFVRTPQWYVPRENFKYPRWLQWVFAHVPFVMRCYRNLIMARSDLMFLIFRKSNKRILALTRRMFAAYIKKVAPKDQLEKLIPTYSPGCKRIIVDPGYLKCLHQPNVNLRWEGIDSIVEEGIKLKTGEIVPLDVIIFGTGYSLEPADITIRGRKGKTMREYDNEHGGAAAYAGSCRPGFPNLFTLLGPNVASGHASVIFSEEAQVKKRSGQIRDVLLTVALQINHALQLIKPILDGQAKSFEVKEDVCDEYDGWVQKRLKTSVWMECNSYYQVGGNNETKNVATFPGPVSLFWWLIRTPDWSKFDGVGKEEWERVRRMETLRRVGLVGMGLALAMSMRILGSKFK</sequence>